<accession>A0A3P2A565</accession>
<gene>
    <name evidence="1" type="ORF">EII21_10765</name>
</gene>
<name>A0A3P2A565_9NEIS</name>
<dbReference type="STRING" id="1121352.GCA_000620925_01868"/>
<dbReference type="InterPro" id="IPR028274">
    <property type="entry name" value="TerY-C"/>
</dbReference>
<dbReference type="AlphaFoldDB" id="A0A3P2A565"/>
<reference evidence="1 2" key="1">
    <citation type="submission" date="2018-11" db="EMBL/GenBank/DDBJ databases">
        <title>Genomes From Bacteria Associated with the Canine Oral Cavity: a Test Case for Automated Genome-Based Taxonomic Assignment.</title>
        <authorList>
            <person name="Coil D.A."/>
            <person name="Jospin G."/>
            <person name="Darling A.E."/>
            <person name="Wallis C."/>
            <person name="Davis I.J."/>
            <person name="Harris S."/>
            <person name="Eisen J.A."/>
            <person name="Holcombe L.J."/>
            <person name="O'Flynn C."/>
        </authorList>
    </citation>
    <scope>NUCLEOTIDE SEQUENCE [LARGE SCALE GENOMIC DNA]</scope>
    <source>
        <strain evidence="1 2">COT-280</strain>
    </source>
</reference>
<sequence>MRRLPIFLVIDVSESMVGNHLRHMQEGIARLIDALRKDPYALETVYLSVIAFAGVAKTIVPLVELPVFYPPRLPVGGGTSIGMALNHVMDEIDRQVVRNTPQQKGDWKPVVYFMSDGSATDNPASAIARWQKYFSTRATLISIGIGAFADLSLLSGISQETLRLEQCNENDFKEFIHWISQSVSSQSRSLGVDVPVTLDKQNSVLSLVKNLEEAIAIDENYVIINGLCSKTKLPYLMKYERLPDMADIPFFNKQSPQVYRYVGVFAVEADYAEWSDSRVNTQTVAASRLMGGGGCPHCGAPYGLATCGGCGQVLCVEGEGEAVCPACSKQLYMGAAEGDFDIARSRG</sequence>
<dbReference type="Gene3D" id="3.40.50.410">
    <property type="entry name" value="von Willebrand factor, type A domain"/>
    <property type="match status" value="1"/>
</dbReference>
<dbReference type="Pfam" id="PF15616">
    <property type="entry name" value="TerY_C"/>
    <property type="match status" value="1"/>
</dbReference>
<dbReference type="EMBL" id="RQYC01000032">
    <property type="protein sequence ID" value="RRD88803.1"/>
    <property type="molecule type" value="Genomic_DNA"/>
</dbReference>
<dbReference type="SMART" id="SM00327">
    <property type="entry name" value="VWA"/>
    <property type="match status" value="1"/>
</dbReference>
<evidence type="ECO:0000313" key="1">
    <source>
        <dbReference type="EMBL" id="RRD88803.1"/>
    </source>
</evidence>
<dbReference type="Proteomes" id="UP000269923">
    <property type="component" value="Unassembled WGS sequence"/>
</dbReference>
<evidence type="ECO:0000313" key="2">
    <source>
        <dbReference type="Proteomes" id="UP000269923"/>
    </source>
</evidence>
<proteinExistence type="predicted"/>
<dbReference type="InterPro" id="IPR002035">
    <property type="entry name" value="VWF_A"/>
</dbReference>
<organism evidence="1 2">
    <name type="scientific">Conchiformibius steedae</name>
    <dbReference type="NCBI Taxonomy" id="153493"/>
    <lineage>
        <taxon>Bacteria</taxon>
        <taxon>Pseudomonadati</taxon>
        <taxon>Pseudomonadota</taxon>
        <taxon>Betaproteobacteria</taxon>
        <taxon>Neisseriales</taxon>
        <taxon>Neisseriaceae</taxon>
        <taxon>Conchiformibius</taxon>
    </lineage>
</organism>
<keyword evidence="2" id="KW-1185">Reference proteome</keyword>
<dbReference type="SUPFAM" id="SSF53300">
    <property type="entry name" value="vWA-like"/>
    <property type="match status" value="1"/>
</dbReference>
<protein>
    <submittedName>
        <fullName evidence="1">VWA domain-containing protein</fullName>
    </submittedName>
</protein>
<dbReference type="OrthoDB" id="9806395at2"/>
<dbReference type="RefSeq" id="WP_027022262.1">
    <property type="nucleotide sequence ID" value="NZ_CP059562.1"/>
</dbReference>
<comment type="caution">
    <text evidence="1">The sequence shown here is derived from an EMBL/GenBank/DDBJ whole genome shotgun (WGS) entry which is preliminary data.</text>
</comment>
<dbReference type="PROSITE" id="PS50234">
    <property type="entry name" value="VWFA"/>
    <property type="match status" value="1"/>
</dbReference>
<dbReference type="InterPro" id="IPR036465">
    <property type="entry name" value="vWFA_dom_sf"/>
</dbReference>
<dbReference type="Pfam" id="PF00092">
    <property type="entry name" value="VWA"/>
    <property type="match status" value="1"/>
</dbReference>